<dbReference type="PANTHER" id="PTHR10472">
    <property type="entry name" value="D-TYROSYL-TRNA TYR DEACYLASE"/>
    <property type="match status" value="1"/>
</dbReference>
<organism evidence="3 4">
    <name type="scientific">Salinisphaera dokdonensis CL-ES53</name>
    <dbReference type="NCBI Taxonomy" id="1304272"/>
    <lineage>
        <taxon>Bacteria</taxon>
        <taxon>Pseudomonadati</taxon>
        <taxon>Pseudomonadota</taxon>
        <taxon>Gammaproteobacteria</taxon>
        <taxon>Salinisphaerales</taxon>
        <taxon>Salinisphaeraceae</taxon>
        <taxon>Salinisphaera</taxon>
    </lineage>
</organism>
<dbReference type="NCBIfam" id="TIGR00256">
    <property type="entry name" value="D-aminoacyl-tRNA deacylase"/>
    <property type="match status" value="1"/>
</dbReference>
<keyword evidence="2" id="KW-0963">Cytoplasm</keyword>
<dbReference type="HAMAP" id="MF_00518">
    <property type="entry name" value="Deacylase_Dtd"/>
    <property type="match status" value="1"/>
</dbReference>
<feature type="short sequence motif" description="Gly-cisPro motif, important for rejection of L-amino acids" evidence="2">
    <location>
        <begin position="137"/>
        <end position="138"/>
    </location>
</feature>
<protein>
    <recommendedName>
        <fullName evidence="2">D-aminoacyl-tRNA deacylase</fullName>
        <shortName evidence="2">DTD</shortName>
        <ecNumber evidence="2">3.1.1.96</ecNumber>
    </recommendedName>
    <alternativeName>
        <fullName evidence="2">Gly-tRNA(Ala) deacylase</fullName>
        <ecNumber evidence="2">3.1.1.-</ecNumber>
    </alternativeName>
</protein>
<dbReference type="PANTHER" id="PTHR10472:SF5">
    <property type="entry name" value="D-AMINOACYL-TRNA DEACYLASE 1"/>
    <property type="match status" value="1"/>
</dbReference>
<dbReference type="SUPFAM" id="SSF69500">
    <property type="entry name" value="DTD-like"/>
    <property type="match status" value="1"/>
</dbReference>
<sequence>MIALIQRVTEASVAVDGETVAAIGPGILALVAAEPDDDDKRAARLAERVLSYRIFADDSGRMNQSAADTGHAVLAVPQFTLAADTRRGNRPGFSTACPPDRARELFGRFVATLTSRHDRIDQGIFGADMQVALVNDGPVTFWLQA</sequence>
<keyword evidence="2" id="KW-0820">tRNA-binding</keyword>
<dbReference type="EC" id="3.1.1.-" evidence="2"/>
<name>A0ABV2B1S8_9GAMM</name>
<dbReference type="InterPro" id="IPR023509">
    <property type="entry name" value="DTD-like_sf"/>
</dbReference>
<dbReference type="RefSeq" id="WP_353111391.1">
    <property type="nucleotide sequence ID" value="NZ_APND01000003.1"/>
</dbReference>
<comment type="function">
    <text evidence="2">An aminoacyl-tRNA editing enzyme that deacylates mischarged D-aminoacyl-tRNAs. Also deacylates mischarged glycyl-tRNA(Ala), protecting cells against glycine mischarging by AlaRS. Acts via tRNA-based rather than protein-based catalysis; rejects L-amino acids rather than detecting D-amino acids in the active site. By recycling D-aminoacyl-tRNA to D-amino acids and free tRNA molecules, this enzyme counteracts the toxicity associated with the formation of D-aminoacyl-tRNA entities in vivo and helps enforce protein L-homochirality.</text>
</comment>
<proteinExistence type="inferred from homology"/>
<comment type="catalytic activity">
    <reaction evidence="2">
        <text>glycyl-tRNA(Ala) + H2O = tRNA(Ala) + glycine + H(+)</text>
        <dbReference type="Rhea" id="RHEA:53744"/>
        <dbReference type="Rhea" id="RHEA-COMP:9657"/>
        <dbReference type="Rhea" id="RHEA-COMP:13640"/>
        <dbReference type="ChEBI" id="CHEBI:15377"/>
        <dbReference type="ChEBI" id="CHEBI:15378"/>
        <dbReference type="ChEBI" id="CHEBI:57305"/>
        <dbReference type="ChEBI" id="CHEBI:78442"/>
        <dbReference type="ChEBI" id="CHEBI:78522"/>
    </reaction>
</comment>
<evidence type="ECO:0000256" key="2">
    <source>
        <dbReference type="HAMAP-Rule" id="MF_00518"/>
    </source>
</evidence>
<dbReference type="InterPro" id="IPR003732">
    <property type="entry name" value="Daa-tRNA_deacyls_DTD"/>
</dbReference>
<dbReference type="EMBL" id="APND01000003">
    <property type="protein sequence ID" value="MES1929808.1"/>
    <property type="molecule type" value="Genomic_DNA"/>
</dbReference>
<evidence type="ECO:0000313" key="3">
    <source>
        <dbReference type="EMBL" id="MES1929808.1"/>
    </source>
</evidence>
<dbReference type="EC" id="3.1.1.96" evidence="2"/>
<comment type="similarity">
    <text evidence="1 2">Belongs to the DTD family.</text>
</comment>
<evidence type="ECO:0000256" key="1">
    <source>
        <dbReference type="ARBA" id="ARBA00009673"/>
    </source>
</evidence>
<comment type="caution">
    <text evidence="3">The sequence shown here is derived from an EMBL/GenBank/DDBJ whole genome shotgun (WGS) entry which is preliminary data.</text>
</comment>
<keyword evidence="2" id="KW-0694">RNA-binding</keyword>
<keyword evidence="4" id="KW-1185">Reference proteome</keyword>
<keyword evidence="2" id="KW-0378">Hydrolase</keyword>
<reference evidence="3 4" key="1">
    <citation type="submission" date="2013-03" db="EMBL/GenBank/DDBJ databases">
        <title>Salinisphaera dokdonensis CL-ES53 Genome Sequencing.</title>
        <authorList>
            <person name="Li C."/>
            <person name="Lai Q."/>
            <person name="Shao Z."/>
        </authorList>
    </citation>
    <scope>NUCLEOTIDE SEQUENCE [LARGE SCALE GENOMIC DNA]</scope>
    <source>
        <strain evidence="3 4">CL-ES53</strain>
    </source>
</reference>
<dbReference type="Gene3D" id="3.50.80.10">
    <property type="entry name" value="D-tyrosyl-tRNA(Tyr) deacylase"/>
    <property type="match status" value="1"/>
</dbReference>
<accession>A0ABV2B1S8</accession>
<comment type="subcellular location">
    <subcellularLocation>
        <location evidence="2">Cytoplasm</location>
    </subcellularLocation>
</comment>
<evidence type="ECO:0000313" key="4">
    <source>
        <dbReference type="Proteomes" id="UP001460888"/>
    </source>
</evidence>
<comment type="catalytic activity">
    <reaction evidence="2">
        <text>a D-aminoacyl-tRNA + H2O = a tRNA + a D-alpha-amino acid + H(+)</text>
        <dbReference type="Rhea" id="RHEA:13953"/>
        <dbReference type="Rhea" id="RHEA-COMP:10123"/>
        <dbReference type="Rhea" id="RHEA-COMP:10124"/>
        <dbReference type="ChEBI" id="CHEBI:15377"/>
        <dbReference type="ChEBI" id="CHEBI:15378"/>
        <dbReference type="ChEBI" id="CHEBI:59871"/>
        <dbReference type="ChEBI" id="CHEBI:78442"/>
        <dbReference type="ChEBI" id="CHEBI:79333"/>
        <dbReference type="EC" id="3.1.1.96"/>
    </reaction>
</comment>
<dbReference type="Pfam" id="PF02580">
    <property type="entry name" value="Tyr_Deacylase"/>
    <property type="match status" value="1"/>
</dbReference>
<comment type="domain">
    <text evidence="2">A Gly-cisPro motif from one monomer fits into the active site of the other monomer to allow specific chiral rejection of L-amino acids.</text>
</comment>
<comment type="subunit">
    <text evidence="2">Homodimer.</text>
</comment>
<gene>
    <name evidence="2" type="primary">dtd</name>
    <name evidence="3" type="ORF">SADO_11139</name>
</gene>
<dbReference type="Proteomes" id="UP001460888">
    <property type="component" value="Unassembled WGS sequence"/>
</dbReference>